<proteinExistence type="predicted"/>
<dbReference type="SUPFAM" id="SSF46689">
    <property type="entry name" value="Homeodomain-like"/>
    <property type="match status" value="1"/>
</dbReference>
<dbReference type="InterPro" id="IPR018060">
    <property type="entry name" value="HTH_AraC"/>
</dbReference>
<dbReference type="Pfam" id="PF12833">
    <property type="entry name" value="HTH_18"/>
    <property type="match status" value="1"/>
</dbReference>
<protein>
    <submittedName>
        <fullName evidence="5">AraC family transcriptional regulator</fullName>
    </submittedName>
</protein>
<dbReference type="InterPro" id="IPR032687">
    <property type="entry name" value="AraC-type_N"/>
</dbReference>
<dbReference type="PANTHER" id="PTHR47894">
    <property type="entry name" value="HTH-TYPE TRANSCRIPTIONAL REGULATOR GADX"/>
    <property type="match status" value="1"/>
</dbReference>
<evidence type="ECO:0000259" key="4">
    <source>
        <dbReference type="PROSITE" id="PS01124"/>
    </source>
</evidence>
<dbReference type="RefSeq" id="WP_242289642.1">
    <property type="nucleotide sequence ID" value="NZ_JAKKSL010000009.1"/>
</dbReference>
<comment type="caution">
    <text evidence="5">The sequence shown here is derived from an EMBL/GenBank/DDBJ whole genome shotgun (WGS) entry which is preliminary data.</text>
</comment>
<reference evidence="5" key="1">
    <citation type="submission" date="2022-01" db="EMBL/GenBank/DDBJ databases">
        <title>Colwellia maritima, isolated from seawater.</title>
        <authorList>
            <person name="Kristyanto S."/>
            <person name="Jung J."/>
            <person name="Jeon C.O."/>
        </authorList>
    </citation>
    <scope>NUCLEOTIDE SEQUENCE</scope>
    <source>
        <strain evidence="5">MSW7</strain>
    </source>
</reference>
<dbReference type="SMART" id="SM00342">
    <property type="entry name" value="HTH_ARAC"/>
    <property type="match status" value="1"/>
</dbReference>
<feature type="domain" description="HTH araC/xylS-type" evidence="4">
    <location>
        <begin position="249"/>
        <end position="346"/>
    </location>
</feature>
<sequence length="349" mass="40638">MNIKLTNNSDLFMEKEITMPFQTLVEFEKIAACHDIPVQTLDSHIGLKKKEREQRSRLPLKYLEDAFFFLYDQTNDELLHTATSPLAKGTTLFACKLGCHAKNLLSALTTIEEFYNLTLGPLKLQLKRRGGKATLCIYIDFIPTIKQGIIAEIYIMVFYRLVCMLINKRIHIYKTFVPHGKPSYGEEYKLLYNNKLVYNSDFLGFEFDELHLHSSINAKYDQVAHYFQNPMQLIKLHLADNVTYAGKVQHLFMSMSMSMNELPNKEEVAKKLNLSTRTLHRKLIFEGTDFQQLKDDYRYKLAAHYLTTTKLTVEEIAYKLNLCDASSFIHSFHKWSGKNPQSYRQENSK</sequence>
<dbReference type="Proteomes" id="UP001139646">
    <property type="component" value="Unassembled WGS sequence"/>
</dbReference>
<dbReference type="InterPro" id="IPR009057">
    <property type="entry name" value="Homeodomain-like_sf"/>
</dbReference>
<organism evidence="5 6">
    <name type="scientific">Colwellia maritima</name>
    <dbReference type="NCBI Taxonomy" id="2912588"/>
    <lineage>
        <taxon>Bacteria</taxon>
        <taxon>Pseudomonadati</taxon>
        <taxon>Pseudomonadota</taxon>
        <taxon>Gammaproteobacteria</taxon>
        <taxon>Alteromonadales</taxon>
        <taxon>Colwelliaceae</taxon>
        <taxon>Colwellia</taxon>
    </lineage>
</organism>
<name>A0ABS9X7Q2_9GAMM</name>
<dbReference type="Pfam" id="PF12625">
    <property type="entry name" value="Arabinose_bd"/>
    <property type="match status" value="1"/>
</dbReference>
<dbReference type="PANTHER" id="PTHR47894:SF1">
    <property type="entry name" value="HTH-TYPE TRANSCRIPTIONAL REGULATOR VQSM"/>
    <property type="match status" value="1"/>
</dbReference>
<keyword evidence="6" id="KW-1185">Reference proteome</keyword>
<dbReference type="EMBL" id="JAKKSL010000009">
    <property type="protein sequence ID" value="MCI2286239.1"/>
    <property type="molecule type" value="Genomic_DNA"/>
</dbReference>
<keyword evidence="1" id="KW-0805">Transcription regulation</keyword>
<evidence type="ECO:0000256" key="2">
    <source>
        <dbReference type="ARBA" id="ARBA00023125"/>
    </source>
</evidence>
<keyword evidence="2" id="KW-0238">DNA-binding</keyword>
<dbReference type="PROSITE" id="PS01124">
    <property type="entry name" value="HTH_ARAC_FAMILY_2"/>
    <property type="match status" value="1"/>
</dbReference>
<dbReference type="Gene3D" id="1.10.10.60">
    <property type="entry name" value="Homeodomain-like"/>
    <property type="match status" value="1"/>
</dbReference>
<gene>
    <name evidence="5" type="ORF">L3081_25925</name>
</gene>
<accession>A0ABS9X7Q2</accession>
<evidence type="ECO:0000256" key="1">
    <source>
        <dbReference type="ARBA" id="ARBA00023015"/>
    </source>
</evidence>
<evidence type="ECO:0000313" key="6">
    <source>
        <dbReference type="Proteomes" id="UP001139646"/>
    </source>
</evidence>
<keyword evidence="3" id="KW-0804">Transcription</keyword>
<evidence type="ECO:0000256" key="3">
    <source>
        <dbReference type="ARBA" id="ARBA00023163"/>
    </source>
</evidence>
<evidence type="ECO:0000313" key="5">
    <source>
        <dbReference type="EMBL" id="MCI2286239.1"/>
    </source>
</evidence>